<dbReference type="Proteomes" id="UP001239909">
    <property type="component" value="Unassembled WGS sequence"/>
</dbReference>
<keyword evidence="3" id="KW-1185">Reference proteome</keyword>
<proteinExistence type="predicted"/>
<dbReference type="EMBL" id="BSYI01000003">
    <property type="protein sequence ID" value="GMG81314.1"/>
    <property type="molecule type" value="Genomic_DNA"/>
</dbReference>
<feature type="compositionally biased region" description="Gly residues" evidence="1">
    <location>
        <begin position="91"/>
        <end position="100"/>
    </location>
</feature>
<evidence type="ECO:0000313" key="2">
    <source>
        <dbReference type="EMBL" id="GMG81314.1"/>
    </source>
</evidence>
<sequence length="100" mass="9828">MWVTGAPLAAAIWPGPMFGEHGQRGSSECGLAALNEGDDGCGGSGSTAARGVANGGNAPVAVGRAIDTSNDGAVWPRPVSGHHLRRDPGAHLGGTGWGDG</sequence>
<reference evidence="2 3" key="1">
    <citation type="submission" date="2023-04" db="EMBL/GenBank/DDBJ databases">
        <title>Marinoamorphus aggregata gen. nov., sp. Nov., isolate from tissue of brittle star Ophioplocus japonicus.</title>
        <authorList>
            <person name="Kawano K."/>
            <person name="Sawayama S."/>
            <person name="Nakagawa S."/>
        </authorList>
    </citation>
    <scope>NUCLEOTIDE SEQUENCE [LARGE SCALE GENOMIC DNA]</scope>
    <source>
        <strain evidence="2 3">NKW23</strain>
    </source>
</reference>
<protein>
    <submittedName>
        <fullName evidence="2">Uncharacterized protein</fullName>
    </submittedName>
</protein>
<evidence type="ECO:0000256" key="1">
    <source>
        <dbReference type="SAM" id="MobiDB-lite"/>
    </source>
</evidence>
<comment type="caution">
    <text evidence="2">The sequence shown here is derived from an EMBL/GenBank/DDBJ whole genome shotgun (WGS) entry which is preliminary data.</text>
</comment>
<organism evidence="2 3">
    <name type="scientific">Paralimibaculum aggregatum</name>
    <dbReference type="NCBI Taxonomy" id="3036245"/>
    <lineage>
        <taxon>Bacteria</taxon>
        <taxon>Pseudomonadati</taxon>
        <taxon>Pseudomonadota</taxon>
        <taxon>Alphaproteobacteria</taxon>
        <taxon>Rhodobacterales</taxon>
        <taxon>Paracoccaceae</taxon>
        <taxon>Paralimibaculum</taxon>
    </lineage>
</organism>
<accession>A0ABQ6LKX8</accession>
<feature type="region of interest" description="Disordered" evidence="1">
    <location>
        <begin position="68"/>
        <end position="100"/>
    </location>
</feature>
<evidence type="ECO:0000313" key="3">
    <source>
        <dbReference type="Proteomes" id="UP001239909"/>
    </source>
</evidence>
<gene>
    <name evidence="2" type="ORF">LNKW23_05270</name>
</gene>
<name>A0ABQ6LKX8_9RHOB</name>